<evidence type="ECO:0000313" key="3">
    <source>
        <dbReference type="Proteomes" id="UP001589870"/>
    </source>
</evidence>
<keyword evidence="3" id="KW-1185">Reference proteome</keyword>
<evidence type="ECO:0000259" key="1">
    <source>
        <dbReference type="PROSITE" id="PS50943"/>
    </source>
</evidence>
<feature type="domain" description="HTH cro/C1-type" evidence="1">
    <location>
        <begin position="26"/>
        <end position="79"/>
    </location>
</feature>
<reference evidence="2 3" key="1">
    <citation type="submission" date="2024-09" db="EMBL/GenBank/DDBJ databases">
        <authorList>
            <person name="Sun Q."/>
            <person name="Mori K."/>
        </authorList>
    </citation>
    <scope>NUCLEOTIDE SEQUENCE [LARGE SCALE GENOMIC DNA]</scope>
    <source>
        <strain evidence="2 3">TBRC 1851</strain>
    </source>
</reference>
<dbReference type="CDD" id="cd00093">
    <property type="entry name" value="HTH_XRE"/>
    <property type="match status" value="1"/>
</dbReference>
<comment type="caution">
    <text evidence="2">The sequence shown here is derived from an EMBL/GenBank/DDBJ whole genome shotgun (WGS) entry which is preliminary data.</text>
</comment>
<dbReference type="RefSeq" id="WP_394304059.1">
    <property type="nucleotide sequence ID" value="NZ_JBHMQT010000065.1"/>
</dbReference>
<organism evidence="2 3">
    <name type="scientific">Sphaerimonospora cavernae</name>
    <dbReference type="NCBI Taxonomy" id="1740611"/>
    <lineage>
        <taxon>Bacteria</taxon>
        <taxon>Bacillati</taxon>
        <taxon>Actinomycetota</taxon>
        <taxon>Actinomycetes</taxon>
        <taxon>Streptosporangiales</taxon>
        <taxon>Streptosporangiaceae</taxon>
        <taxon>Sphaerimonospora</taxon>
    </lineage>
</organism>
<gene>
    <name evidence="2" type="ORF">ACFHYQ_27535</name>
</gene>
<evidence type="ECO:0000313" key="2">
    <source>
        <dbReference type="EMBL" id="MFC0866056.1"/>
    </source>
</evidence>
<dbReference type="InterPro" id="IPR010982">
    <property type="entry name" value="Lambda_DNA-bd_dom_sf"/>
</dbReference>
<accession>A0ABV6UD28</accession>
<proteinExistence type="predicted"/>
<name>A0ABV6UD28_9ACTN</name>
<dbReference type="Gene3D" id="1.10.260.40">
    <property type="entry name" value="lambda repressor-like DNA-binding domains"/>
    <property type="match status" value="1"/>
</dbReference>
<dbReference type="SUPFAM" id="SSF47413">
    <property type="entry name" value="lambda repressor-like DNA-binding domains"/>
    <property type="match status" value="1"/>
</dbReference>
<dbReference type="Pfam" id="PF13560">
    <property type="entry name" value="HTH_31"/>
    <property type="match status" value="1"/>
</dbReference>
<sequence length="477" mass="50706">MDAETAHANSPAVRTPARWEEFGRRLRHWRRRAGLTQAQVGIHVGYDHSAISKLEGGSREPSPRLVRRLDDLLGTGGELQAAYTAAALPGQAGTGAGSIGLSLATPLPGDGRALLADMEILETLSWPSHLPSYGLACPLHDTAGCAVPVPAEALSTYLASCAFDQTSPPPQSIDADAVHVLAALLAAYWQAADERVAAVLVTVVEHALHAVVRWMEVLAGPYRRALLSLAAGYAQLAAVLRMQRGQHGMAAAWFGGGLRWAAMAEDLVARVSLLGDMSTLARLENDPQSALAYARAIRAAGPDRPWVAALADLYEARAHGLGGDAAECHRHIAHARVHLTRFGERDEIEAPWLCGAAGHLRVESSTGGALRDIAVATANRSVAGLAVQAIERSLRHLPPHMRPARVMLTLRLADGYACAGNVETALAVAEPVLADAVTVPTTMISQELRGLRDRLVARWGGRPDVRDFAARVGGFLY</sequence>
<dbReference type="SMART" id="SM00530">
    <property type="entry name" value="HTH_XRE"/>
    <property type="match status" value="1"/>
</dbReference>
<protein>
    <submittedName>
        <fullName evidence="2">Helix-turn-helix domain-containing protein</fullName>
    </submittedName>
</protein>
<dbReference type="InterPro" id="IPR001387">
    <property type="entry name" value="Cro/C1-type_HTH"/>
</dbReference>
<dbReference type="EMBL" id="JBHMQT010000065">
    <property type="protein sequence ID" value="MFC0866056.1"/>
    <property type="molecule type" value="Genomic_DNA"/>
</dbReference>
<dbReference type="Proteomes" id="UP001589870">
    <property type="component" value="Unassembled WGS sequence"/>
</dbReference>
<dbReference type="PROSITE" id="PS50943">
    <property type="entry name" value="HTH_CROC1"/>
    <property type="match status" value="1"/>
</dbReference>